<reference evidence="3" key="3">
    <citation type="submission" date="2025-08" db="UniProtKB">
        <authorList>
            <consortium name="RefSeq"/>
        </authorList>
    </citation>
    <scope>IDENTIFICATION</scope>
    <source>
        <strain evidence="3">CBS 342.82</strain>
    </source>
</reference>
<organism evidence="3">
    <name type="scientific">Dissoconium aciculare CBS 342.82</name>
    <dbReference type="NCBI Taxonomy" id="1314786"/>
    <lineage>
        <taxon>Eukaryota</taxon>
        <taxon>Fungi</taxon>
        <taxon>Dikarya</taxon>
        <taxon>Ascomycota</taxon>
        <taxon>Pezizomycotina</taxon>
        <taxon>Dothideomycetes</taxon>
        <taxon>Dothideomycetidae</taxon>
        <taxon>Mycosphaerellales</taxon>
        <taxon>Dissoconiaceae</taxon>
        <taxon>Dissoconium</taxon>
    </lineage>
</organism>
<feature type="region of interest" description="Disordered" evidence="1">
    <location>
        <begin position="442"/>
        <end position="495"/>
    </location>
</feature>
<dbReference type="AlphaFoldDB" id="A0A6J3M3U4"/>
<feature type="compositionally biased region" description="Polar residues" evidence="1">
    <location>
        <begin position="390"/>
        <end position="404"/>
    </location>
</feature>
<feature type="compositionally biased region" description="Polar residues" evidence="1">
    <location>
        <begin position="24"/>
        <end position="52"/>
    </location>
</feature>
<proteinExistence type="predicted"/>
<protein>
    <submittedName>
        <fullName evidence="3">Uncharacterized protein</fullName>
    </submittedName>
</protein>
<feature type="compositionally biased region" description="Low complexity" evidence="1">
    <location>
        <begin position="1"/>
        <end position="17"/>
    </location>
</feature>
<feature type="region of interest" description="Disordered" evidence="1">
    <location>
        <begin position="1"/>
        <end position="137"/>
    </location>
</feature>
<reference evidence="3" key="1">
    <citation type="submission" date="2020-01" db="EMBL/GenBank/DDBJ databases">
        <authorList>
            <consortium name="DOE Joint Genome Institute"/>
            <person name="Haridas S."/>
            <person name="Albert R."/>
            <person name="Binder M."/>
            <person name="Bloem J."/>
            <person name="Labutti K."/>
            <person name="Salamov A."/>
            <person name="Andreopoulos B."/>
            <person name="Baker S.E."/>
            <person name="Barry K."/>
            <person name="Bills G."/>
            <person name="Bluhm B.H."/>
            <person name="Cannon C."/>
            <person name="Castanera R."/>
            <person name="Culley D.E."/>
            <person name="Daum C."/>
            <person name="Ezra D."/>
            <person name="Gonzalez J.B."/>
            <person name="Henrissat B."/>
            <person name="Kuo A."/>
            <person name="Liang C."/>
            <person name="Lipzen A."/>
            <person name="Lutzoni F."/>
            <person name="Magnuson J."/>
            <person name="Mondo S."/>
            <person name="Nolan M."/>
            <person name="Ohm R."/>
            <person name="Pangilinan J."/>
            <person name="Park H.-J."/>
            <person name="Ramirez L."/>
            <person name="Alfaro M."/>
            <person name="Sun H."/>
            <person name="Tritt A."/>
            <person name="Yoshinaga Y."/>
            <person name="Zwiers L.-H."/>
            <person name="Turgeon B.G."/>
            <person name="Goodwin S.B."/>
            <person name="Spatafora J.W."/>
            <person name="Crous P.W."/>
            <person name="Grigoriev I.V."/>
        </authorList>
    </citation>
    <scope>NUCLEOTIDE SEQUENCE</scope>
    <source>
        <strain evidence="3">CBS 342.82</strain>
    </source>
</reference>
<feature type="compositionally biased region" description="Polar residues" evidence="1">
    <location>
        <begin position="462"/>
        <end position="495"/>
    </location>
</feature>
<gene>
    <name evidence="3" type="ORF">K489DRAFT_306050</name>
</gene>
<dbReference type="RefSeq" id="XP_033459185.1">
    <property type="nucleotide sequence ID" value="XM_033600556.1"/>
</dbReference>
<dbReference type="Proteomes" id="UP000504637">
    <property type="component" value="Unplaced"/>
</dbReference>
<accession>A0A6J3M3U4</accession>
<evidence type="ECO:0000313" key="3">
    <source>
        <dbReference type="RefSeq" id="XP_033459185.1"/>
    </source>
</evidence>
<evidence type="ECO:0000313" key="2">
    <source>
        <dbReference type="Proteomes" id="UP000504637"/>
    </source>
</evidence>
<keyword evidence="2" id="KW-1185">Reference proteome</keyword>
<reference evidence="3" key="2">
    <citation type="submission" date="2020-04" db="EMBL/GenBank/DDBJ databases">
        <authorList>
            <consortium name="NCBI Genome Project"/>
        </authorList>
    </citation>
    <scope>NUCLEOTIDE SEQUENCE</scope>
    <source>
        <strain evidence="3">CBS 342.82</strain>
    </source>
</reference>
<feature type="compositionally biased region" description="Polar residues" evidence="1">
    <location>
        <begin position="443"/>
        <end position="455"/>
    </location>
</feature>
<feature type="compositionally biased region" description="Basic and acidic residues" evidence="1">
    <location>
        <begin position="89"/>
        <end position="108"/>
    </location>
</feature>
<evidence type="ECO:0000256" key="1">
    <source>
        <dbReference type="SAM" id="MobiDB-lite"/>
    </source>
</evidence>
<dbReference type="OrthoDB" id="5404323at2759"/>
<dbReference type="GeneID" id="54358356"/>
<feature type="region of interest" description="Disordered" evidence="1">
    <location>
        <begin position="389"/>
        <end position="421"/>
    </location>
</feature>
<sequence length="495" mass="54165">MATVATPRPSETPSTSSFARWTPSIPTNLVNMFNPFASATSTTADENGGSTTERSKSSEQSRSAKLSAATGNKGPPSPSRNSSVMFAEPETRSTSESGSREGSIDGSRRIKRSNRAKTSFSICHPPPTSTTRSKLHRRPRSLLQLHRLSARSRPLPAFEVIPSANFSVRLNRAITRVFKARHGLCVNDLVVFKAEKYNADEEDDEHETRDVIGLICKGRKDEEKSMGNKMRIHMASGREWEAYPTTVGGYEFFTTDEHGLALTLRWVPKRNKDGSRMTMKDGSRRFNFSTISSGSRRHPVIATLSKTGLDIYDSYKLPDGSISTPLSTPQQVTTFLGDVLEEEEAGGEQAPDHCATDDALREIITMTAIWVSFKEGWSPSFRYDSKDASNDMSLQSGSSPSKSTPLLGDISSPPGSPFLVPSEKRASIKSIGSGIVRRASLLSKGTPNQRASTFSIGDDYTPEQSPSRSPSVNRLRADSTSTVLVQRATSNSRRN</sequence>
<feature type="non-terminal residue" evidence="3">
    <location>
        <position position="495"/>
    </location>
</feature>
<name>A0A6J3M3U4_9PEZI</name>